<feature type="domain" description="DUF4143" evidence="2">
    <location>
        <begin position="184"/>
        <end position="340"/>
    </location>
</feature>
<sequence length="395" mass="44819">MQGMLKRWITHKLEQSVRHSPAVVLLGSRQVGKTTLAQTMSQGRPFLYLDLESPADLIKLSDPISYLSQHNDKLIILDEIQRTPELFAVLRGVIDQNRRAGRKTGQFLLLGSASMDLLRQSSESLAGRISYLEMTGLNLLEVPVKNPADIQKIWLRGGFPESYLSDTDALSMTWLEDLIRTYLERDIPQMGFRVPAVRLRRLWTMLAHLQGEVINYSTLASNLEVDSKTVSHYLDILGDLLLVRRLEPWHTNVKKRLVKSPRFYIRDSGILHRLLDISNYDTLLSNPVLGKSWEGFVMENILSILPGNITAYFYRTSAGAEIDLVLKISSRETWAIEIKTGLVPKIKPGFYSACEDIGATKRFVVYGGDDEFPIKHDTTMISLHKLMTKLHDLNG</sequence>
<dbReference type="Pfam" id="PF13173">
    <property type="entry name" value="AAA_14"/>
    <property type="match status" value="1"/>
</dbReference>
<protein>
    <submittedName>
        <fullName evidence="3">ATPase</fullName>
    </submittedName>
</protein>
<dbReference type="Gene3D" id="3.40.50.300">
    <property type="entry name" value="P-loop containing nucleotide triphosphate hydrolases"/>
    <property type="match status" value="1"/>
</dbReference>
<feature type="domain" description="AAA" evidence="1">
    <location>
        <begin position="20"/>
        <end position="141"/>
    </location>
</feature>
<gene>
    <name evidence="3" type="ORF">CRD36_00085</name>
</gene>
<dbReference type="PANTHER" id="PTHR43566:SF2">
    <property type="entry name" value="DUF4143 DOMAIN-CONTAINING PROTEIN"/>
    <property type="match status" value="1"/>
</dbReference>
<dbReference type="OrthoDB" id="9771844at2"/>
<dbReference type="AlphaFoldDB" id="A0A2G4YWY4"/>
<reference evidence="3 4" key="1">
    <citation type="submission" date="2017-10" db="EMBL/GenBank/DDBJ databases">
        <title>Frigbacter circumglobatus gen. nov. sp. nov., isolated from sediment cultured in situ.</title>
        <authorList>
            <person name="Zhao Z."/>
        </authorList>
    </citation>
    <scope>NUCLEOTIDE SEQUENCE [LARGE SCALE GENOMIC DNA]</scope>
    <source>
        <strain evidence="3 4">ZYL</strain>
    </source>
</reference>
<dbReference type="SUPFAM" id="SSF52540">
    <property type="entry name" value="P-loop containing nucleoside triphosphate hydrolases"/>
    <property type="match status" value="1"/>
</dbReference>
<dbReference type="InterPro" id="IPR041682">
    <property type="entry name" value="AAA_14"/>
</dbReference>
<dbReference type="InterPro" id="IPR027417">
    <property type="entry name" value="P-loop_NTPase"/>
</dbReference>
<evidence type="ECO:0000313" key="4">
    <source>
        <dbReference type="Proteomes" id="UP000229730"/>
    </source>
</evidence>
<comment type="caution">
    <text evidence="3">The sequence shown here is derived from an EMBL/GenBank/DDBJ whole genome shotgun (WGS) entry which is preliminary data.</text>
</comment>
<organism evidence="3 4">
    <name type="scientific">Paremcibacter congregatus</name>
    <dbReference type="NCBI Taxonomy" id="2043170"/>
    <lineage>
        <taxon>Bacteria</taxon>
        <taxon>Pseudomonadati</taxon>
        <taxon>Pseudomonadota</taxon>
        <taxon>Alphaproteobacteria</taxon>
        <taxon>Emcibacterales</taxon>
        <taxon>Emcibacteraceae</taxon>
        <taxon>Paremcibacter</taxon>
    </lineage>
</organism>
<dbReference type="InterPro" id="IPR025420">
    <property type="entry name" value="DUF4143"/>
</dbReference>
<dbReference type="RefSeq" id="WP_099470705.1">
    <property type="nucleotide sequence ID" value="NZ_CP041025.1"/>
</dbReference>
<dbReference type="Proteomes" id="UP000229730">
    <property type="component" value="Unassembled WGS sequence"/>
</dbReference>
<evidence type="ECO:0000313" key="3">
    <source>
        <dbReference type="EMBL" id="PHZ86753.1"/>
    </source>
</evidence>
<keyword evidence="4" id="KW-1185">Reference proteome</keyword>
<dbReference type="EMBL" id="PDEM01000003">
    <property type="protein sequence ID" value="PHZ86753.1"/>
    <property type="molecule type" value="Genomic_DNA"/>
</dbReference>
<dbReference type="Pfam" id="PF13635">
    <property type="entry name" value="DUF4143"/>
    <property type="match status" value="1"/>
</dbReference>
<proteinExistence type="predicted"/>
<evidence type="ECO:0000259" key="1">
    <source>
        <dbReference type="Pfam" id="PF13173"/>
    </source>
</evidence>
<name>A0A2G4YWY4_9PROT</name>
<evidence type="ECO:0000259" key="2">
    <source>
        <dbReference type="Pfam" id="PF13635"/>
    </source>
</evidence>
<dbReference type="InParanoid" id="A0A2G4YWY4"/>
<dbReference type="PANTHER" id="PTHR43566">
    <property type="entry name" value="CONSERVED PROTEIN"/>
    <property type="match status" value="1"/>
</dbReference>
<accession>A0A2G4YWY4</accession>